<dbReference type="Gene3D" id="3.40.50.2000">
    <property type="entry name" value="Glycogen Phosphorylase B"/>
    <property type="match status" value="1"/>
</dbReference>
<dbReference type="GO" id="GO:0044010">
    <property type="term" value="P:single-species biofilm formation"/>
    <property type="evidence" value="ECO:0007669"/>
    <property type="project" value="TreeGrafter"/>
</dbReference>
<dbReference type="Gene3D" id="3.90.550.10">
    <property type="entry name" value="Spore Coat Polysaccharide Biosynthesis Protein SpsA, Chain A"/>
    <property type="match status" value="1"/>
</dbReference>
<dbReference type="CDD" id="cd00761">
    <property type="entry name" value="Glyco_tranf_GTA_type"/>
    <property type="match status" value="1"/>
</dbReference>
<dbReference type="AlphaFoldDB" id="A0A7W4K988"/>
<dbReference type="InterPro" id="IPR029044">
    <property type="entry name" value="Nucleotide-diphossugar_trans"/>
</dbReference>
<dbReference type="Pfam" id="PF13692">
    <property type="entry name" value="Glyco_trans_1_4"/>
    <property type="match status" value="1"/>
</dbReference>
<protein>
    <submittedName>
        <fullName evidence="3">Glycosyltransferase</fullName>
    </submittedName>
</protein>
<dbReference type="SUPFAM" id="SSF53756">
    <property type="entry name" value="UDP-Glycosyltransferase/glycogen phosphorylase"/>
    <property type="match status" value="1"/>
</dbReference>
<dbReference type="InterPro" id="IPR050834">
    <property type="entry name" value="Glycosyltransf_2"/>
</dbReference>
<dbReference type="RefSeq" id="WP_182960303.1">
    <property type="nucleotide sequence ID" value="NZ_JABEQM010000012.1"/>
</dbReference>
<dbReference type="Proteomes" id="UP000578030">
    <property type="component" value="Unassembled WGS sequence"/>
</dbReference>
<dbReference type="SUPFAM" id="SSF53448">
    <property type="entry name" value="Nucleotide-diphospho-sugar transferases"/>
    <property type="match status" value="1"/>
</dbReference>
<organism evidence="3 4">
    <name type="scientific">Gluconacetobacter tumulisoli</name>
    <dbReference type="NCBI Taxonomy" id="1286189"/>
    <lineage>
        <taxon>Bacteria</taxon>
        <taxon>Pseudomonadati</taxon>
        <taxon>Pseudomonadota</taxon>
        <taxon>Alphaproteobacteria</taxon>
        <taxon>Acetobacterales</taxon>
        <taxon>Acetobacteraceae</taxon>
        <taxon>Gluconacetobacter</taxon>
    </lineage>
</organism>
<dbReference type="InterPro" id="IPR001173">
    <property type="entry name" value="Glyco_trans_2-like"/>
</dbReference>
<keyword evidence="3" id="KW-0808">Transferase</keyword>
<proteinExistence type="predicted"/>
<feature type="domain" description="Glycosyltransferase 2-like" evidence="2">
    <location>
        <begin position="732"/>
        <end position="852"/>
    </location>
</feature>
<dbReference type="GO" id="GO:0016740">
    <property type="term" value="F:transferase activity"/>
    <property type="evidence" value="ECO:0007669"/>
    <property type="project" value="UniProtKB-KW"/>
</dbReference>
<feature type="region of interest" description="Disordered" evidence="1">
    <location>
        <begin position="1"/>
        <end position="31"/>
    </location>
</feature>
<accession>A0A7W4K988</accession>
<comment type="caution">
    <text evidence="3">The sequence shown here is derived from an EMBL/GenBank/DDBJ whole genome shotgun (WGS) entry which is preliminary data.</text>
</comment>
<dbReference type="PANTHER" id="PTHR43685">
    <property type="entry name" value="GLYCOSYLTRANSFERASE"/>
    <property type="match status" value="1"/>
</dbReference>
<feature type="region of interest" description="Disordered" evidence="1">
    <location>
        <begin position="270"/>
        <end position="290"/>
    </location>
</feature>
<evidence type="ECO:0000259" key="2">
    <source>
        <dbReference type="Pfam" id="PF00535"/>
    </source>
</evidence>
<evidence type="ECO:0000313" key="4">
    <source>
        <dbReference type="Proteomes" id="UP000578030"/>
    </source>
</evidence>
<reference evidence="3 4" key="1">
    <citation type="submission" date="2020-04" db="EMBL/GenBank/DDBJ databases">
        <title>Description of novel Gluconacetobacter.</title>
        <authorList>
            <person name="Sombolestani A."/>
        </authorList>
    </citation>
    <scope>NUCLEOTIDE SEQUENCE [LARGE SCALE GENOMIC DNA]</scope>
    <source>
        <strain evidence="3 4">LMG 27802</strain>
    </source>
</reference>
<name>A0A7W4K988_9PROT</name>
<evidence type="ECO:0000313" key="3">
    <source>
        <dbReference type="EMBL" id="MBB2202701.1"/>
    </source>
</evidence>
<sequence length="969" mass="105465">MDPDERSPSFPITRGDPVLSGKRSVGRNDDRAADRTDWADDLALLGRDALDPFFCMPPVLDPDRATCAILPFLAWVTTLARPRRIGVGGGDAPGRSAIPVLLRDVARRRRLTTDIRILAPDGAHPPHDRFDLLYLDARMSGAPALDHLPSFLTDRGVVVVHGINKDGPQACWPGRNWPNDPSARLPLGDGLLLAAAGCCPAPIAALCALLDGDDHAQANIVERFAAIGAHWAARCQLADAQADLTRIRQEMSRLRLDAMEMRLALNRRDVVPPPEGYSTPLQPTPPPQEAATGPMLGPLRRIAGALAHRLSGPMPDAPPAPAPRKRPIRHVLFVSGEPETPGTLYRVARNAAACRTAGFDARCRDCAAVGPDDVNWADLIVLWRVEFSGHVDTLLALARARGTVLAFDADDIVFEPSLARTDLIDGIRTGYAPVARIERMFTDMQRTLRACDVGVAPTEALATRMRPFAPLTFVWPNTYDAETLRRSRQAVRRRAACLPDGLVRIGYATGSRTHQRDFRQALPGLLRVLERRPAVRLVLFREAGGGRPLLLTDEFPELRPHAARIEWRDMVPLEALPGELARLDISIAPLEIGNPFCEAKSELKFFEAALAGVCSVVSPTAPFRDAVRHGVTGLLADGTAEWEDALLALVDDRALRHRMARDAFHTVLWDYGPYRQAALLAPAIAGLAGDAEAARAGEIALARGAWRIREVPDIPDSDILFACDRLRDAAVTVVVTAYNYADHIIEALESVRHQTLDPLDLIVVDDASSDDTAALLLSWAERHAARFNRLLVLRATHNAGLGGARNIGMAAAETPHVLQLDADNRLLPEACAALLAAIGDAGYAYPVIRRFGRAQGLLGDVPFHPGRLVGGNSVDAMALVAKWAWAAVGGYYVQRDAMGWEDYDLWCTLAEYGIAGTHVPQILAEYRVHDAAMTDTLTEQAGHKPAVVALLRARHPWVRLTAPDVRNRG</sequence>
<dbReference type="PANTHER" id="PTHR43685:SF2">
    <property type="entry name" value="GLYCOSYLTRANSFERASE 2-LIKE DOMAIN-CONTAINING PROTEIN"/>
    <property type="match status" value="1"/>
</dbReference>
<gene>
    <name evidence="3" type="ORF">HLH28_14170</name>
</gene>
<dbReference type="Pfam" id="PF00535">
    <property type="entry name" value="Glycos_transf_2"/>
    <property type="match status" value="1"/>
</dbReference>
<keyword evidence="4" id="KW-1185">Reference proteome</keyword>
<dbReference type="EMBL" id="JABEQM010000012">
    <property type="protein sequence ID" value="MBB2202701.1"/>
    <property type="molecule type" value="Genomic_DNA"/>
</dbReference>
<evidence type="ECO:0000256" key="1">
    <source>
        <dbReference type="SAM" id="MobiDB-lite"/>
    </source>
</evidence>